<comment type="caution">
    <text evidence="1">The sequence shown here is derived from an EMBL/GenBank/DDBJ whole genome shotgun (WGS) entry which is preliminary data.</text>
</comment>
<dbReference type="EMBL" id="JABEBT010000002">
    <property type="protein sequence ID" value="KAF7639964.1"/>
    <property type="molecule type" value="Genomic_DNA"/>
</dbReference>
<reference evidence="1" key="1">
    <citation type="journal article" date="2020" name="Ecol. Evol.">
        <title>Genome structure and content of the rice root-knot nematode (Meloidogyne graminicola).</title>
        <authorList>
            <person name="Phan N.T."/>
            <person name="Danchin E.G.J."/>
            <person name="Klopp C."/>
            <person name="Perfus-Barbeoch L."/>
            <person name="Kozlowski D.K."/>
            <person name="Koutsovoulos G.D."/>
            <person name="Lopez-Roques C."/>
            <person name="Bouchez O."/>
            <person name="Zahm M."/>
            <person name="Besnard G."/>
            <person name="Bellafiore S."/>
        </authorList>
    </citation>
    <scope>NUCLEOTIDE SEQUENCE</scope>
    <source>
        <strain evidence="1">VN-18</strain>
    </source>
</reference>
<proteinExistence type="predicted"/>
<evidence type="ECO:0000313" key="2">
    <source>
        <dbReference type="Proteomes" id="UP000605970"/>
    </source>
</evidence>
<dbReference type="AlphaFoldDB" id="A0A8T0A1K3"/>
<sequence length="80" mass="9462">MKHTTFIYIFPSIKHSLRNSFNFLLPIKIVIFWNLSSQFSKSFNKLKFNSLSNDINIILKYPSLLERNIFFQPGDAHLIN</sequence>
<keyword evidence="2" id="KW-1185">Reference proteome</keyword>
<dbReference type="Proteomes" id="UP000605970">
    <property type="component" value="Unassembled WGS sequence"/>
</dbReference>
<protein>
    <submittedName>
        <fullName evidence="1">Uncharacterized protein</fullName>
    </submittedName>
</protein>
<evidence type="ECO:0000313" key="1">
    <source>
        <dbReference type="EMBL" id="KAF7639964.1"/>
    </source>
</evidence>
<accession>A0A8T0A1K3</accession>
<organism evidence="1 2">
    <name type="scientific">Meloidogyne graminicola</name>
    <dbReference type="NCBI Taxonomy" id="189291"/>
    <lineage>
        <taxon>Eukaryota</taxon>
        <taxon>Metazoa</taxon>
        <taxon>Ecdysozoa</taxon>
        <taxon>Nematoda</taxon>
        <taxon>Chromadorea</taxon>
        <taxon>Rhabditida</taxon>
        <taxon>Tylenchina</taxon>
        <taxon>Tylenchomorpha</taxon>
        <taxon>Tylenchoidea</taxon>
        <taxon>Meloidogynidae</taxon>
        <taxon>Meloidogyninae</taxon>
        <taxon>Meloidogyne</taxon>
    </lineage>
</organism>
<gene>
    <name evidence="1" type="ORF">Mgra_00000407</name>
</gene>
<name>A0A8T0A1K3_9BILA</name>